<feature type="chain" id="PRO_5035314571" description="Lipase domain-containing protein" evidence="2">
    <location>
        <begin position="24"/>
        <end position="416"/>
    </location>
</feature>
<dbReference type="InterPro" id="IPR000734">
    <property type="entry name" value="TAG_lipase"/>
</dbReference>
<dbReference type="AlphaFoldDB" id="A0A8J2P8B4"/>
<dbReference type="PANTHER" id="PTHR11610:SF173">
    <property type="entry name" value="LIPASE DOMAIN-CONTAINING PROTEIN-RELATED"/>
    <property type="match status" value="1"/>
</dbReference>
<dbReference type="GO" id="GO:0016042">
    <property type="term" value="P:lipid catabolic process"/>
    <property type="evidence" value="ECO:0007669"/>
    <property type="project" value="TreeGrafter"/>
</dbReference>
<comment type="similarity">
    <text evidence="1">Belongs to the AB hydrolase superfamily. Lipase family.</text>
</comment>
<dbReference type="Pfam" id="PF00151">
    <property type="entry name" value="Lipase"/>
    <property type="match status" value="1"/>
</dbReference>
<evidence type="ECO:0000313" key="5">
    <source>
        <dbReference type="Proteomes" id="UP000708208"/>
    </source>
</evidence>
<evidence type="ECO:0000256" key="1">
    <source>
        <dbReference type="RuleBase" id="RU004262"/>
    </source>
</evidence>
<dbReference type="InterPro" id="IPR013818">
    <property type="entry name" value="Lipase"/>
</dbReference>
<protein>
    <recommendedName>
        <fullName evidence="3">Lipase domain-containing protein</fullName>
    </recommendedName>
</protein>
<accession>A0A8J2P8B4</accession>
<evidence type="ECO:0000259" key="3">
    <source>
        <dbReference type="Pfam" id="PF00151"/>
    </source>
</evidence>
<dbReference type="EMBL" id="CAJVCH010297294">
    <property type="protein sequence ID" value="CAG7785473.1"/>
    <property type="molecule type" value="Genomic_DNA"/>
</dbReference>
<keyword evidence="5" id="KW-1185">Reference proteome</keyword>
<gene>
    <name evidence="4" type="ORF">AFUS01_LOCUS24095</name>
</gene>
<sequence>MKNNVFNWSLLLCGLIYSWKVVAVAVTEDGPGIDHLQLPEESDSLKDSQKFFFLQNDFHIRNNKSSVIFTLHTMDCQYGEKILIGRSIINKTCFNPDNELKVLIHGYTEKGHSINSMVPIRLAYFRAKRNVNVLMTDWSLHSVDPNYYNSARHLEEIGKYVAEFLVFMGETTAFTNMTRVHLVGFSLGAHVAGITGRYLHQATGQKVGRITGLDPAGPKFHLALPHERIRLDDADFLDFIHGDTDTYGGNFLGHVNFYPNGGRRQPGCLTIFEHFIGCGHRKTPQWFAESVMFPRKYLGCRCSDFTSFVEKACTCANRNDLAIMGEHCSLNAKGNYYLIIKRGDYQYEFGIYPHLISFGFTTNGTINNYTMPIIPVEDYIPSVPGFNYTEIDMSEPGYVLKESDIAEIQSQDKMHA</sequence>
<evidence type="ECO:0000313" key="4">
    <source>
        <dbReference type="EMBL" id="CAG7785473.1"/>
    </source>
</evidence>
<comment type="caution">
    <text evidence="4">The sequence shown here is derived from an EMBL/GenBank/DDBJ whole genome shotgun (WGS) entry which is preliminary data.</text>
</comment>
<dbReference type="PANTHER" id="PTHR11610">
    <property type="entry name" value="LIPASE"/>
    <property type="match status" value="1"/>
</dbReference>
<dbReference type="GO" id="GO:0005615">
    <property type="term" value="C:extracellular space"/>
    <property type="evidence" value="ECO:0007669"/>
    <property type="project" value="TreeGrafter"/>
</dbReference>
<dbReference type="Proteomes" id="UP000708208">
    <property type="component" value="Unassembled WGS sequence"/>
</dbReference>
<name>A0A8J2P8B4_9HEXA</name>
<dbReference type="OrthoDB" id="199913at2759"/>
<evidence type="ECO:0000256" key="2">
    <source>
        <dbReference type="SAM" id="SignalP"/>
    </source>
</evidence>
<feature type="domain" description="Lipase" evidence="3">
    <location>
        <begin position="64"/>
        <end position="327"/>
    </location>
</feature>
<reference evidence="4" key="1">
    <citation type="submission" date="2021-06" db="EMBL/GenBank/DDBJ databases">
        <authorList>
            <person name="Hodson N. C."/>
            <person name="Mongue J. A."/>
            <person name="Jaron S. K."/>
        </authorList>
    </citation>
    <scope>NUCLEOTIDE SEQUENCE</scope>
</reference>
<proteinExistence type="inferred from homology"/>
<organism evidence="4 5">
    <name type="scientific">Allacma fusca</name>
    <dbReference type="NCBI Taxonomy" id="39272"/>
    <lineage>
        <taxon>Eukaryota</taxon>
        <taxon>Metazoa</taxon>
        <taxon>Ecdysozoa</taxon>
        <taxon>Arthropoda</taxon>
        <taxon>Hexapoda</taxon>
        <taxon>Collembola</taxon>
        <taxon>Symphypleona</taxon>
        <taxon>Sminthuridae</taxon>
        <taxon>Allacma</taxon>
    </lineage>
</organism>
<dbReference type="GO" id="GO:0017171">
    <property type="term" value="F:serine hydrolase activity"/>
    <property type="evidence" value="ECO:0007669"/>
    <property type="project" value="TreeGrafter"/>
</dbReference>
<feature type="signal peptide" evidence="2">
    <location>
        <begin position="1"/>
        <end position="23"/>
    </location>
</feature>
<dbReference type="GO" id="GO:0016298">
    <property type="term" value="F:lipase activity"/>
    <property type="evidence" value="ECO:0007669"/>
    <property type="project" value="InterPro"/>
</dbReference>
<keyword evidence="2" id="KW-0732">Signal</keyword>